<dbReference type="RefSeq" id="WP_076588360.1">
    <property type="nucleotide sequence ID" value="NZ_FTLW01000005.1"/>
</dbReference>
<name>A0A1N6XT45_9GAMM</name>
<evidence type="ECO:0000256" key="2">
    <source>
        <dbReference type="ARBA" id="ARBA00023136"/>
    </source>
</evidence>
<dbReference type="InterPro" id="IPR002372">
    <property type="entry name" value="PQQ_rpt_dom"/>
</dbReference>
<dbReference type="SUPFAM" id="SSF50998">
    <property type="entry name" value="Quinoprotein alcohol dehydrogenase-like"/>
    <property type="match status" value="1"/>
</dbReference>
<comment type="similarity">
    <text evidence="4">Belongs to the BamB family.</text>
</comment>
<dbReference type="Proteomes" id="UP000241788">
    <property type="component" value="Unassembled WGS sequence"/>
</dbReference>
<dbReference type="InterPro" id="IPR018391">
    <property type="entry name" value="PQQ_b-propeller_rpt"/>
</dbReference>
<dbReference type="Gene3D" id="2.130.10.10">
    <property type="entry name" value="YVTN repeat-like/Quinoprotein amine dehydrogenase"/>
    <property type="match status" value="1"/>
</dbReference>
<dbReference type="NCBIfam" id="TIGR03300">
    <property type="entry name" value="assembly_YfgL"/>
    <property type="match status" value="1"/>
</dbReference>
<dbReference type="HAMAP" id="MF_00923">
    <property type="entry name" value="OM_assembly_BamB"/>
    <property type="match status" value="1"/>
</dbReference>
<gene>
    <name evidence="4" type="primary">bamB</name>
    <name evidence="6" type="ORF">SAMN05421546_2337</name>
</gene>
<reference evidence="7" key="1">
    <citation type="submission" date="2017-01" db="EMBL/GenBank/DDBJ databases">
        <authorList>
            <person name="Varghese N."/>
            <person name="Submissions S."/>
        </authorList>
    </citation>
    <scope>NUCLEOTIDE SEQUENCE [LARGE SCALE GENOMIC DNA]</scope>
    <source>
        <strain evidence="7">UM1</strain>
    </source>
</reference>
<dbReference type="STRING" id="1604334.SAMN05421546_2337"/>
<protein>
    <recommendedName>
        <fullName evidence="4">Outer membrane protein assembly factor BamB</fullName>
    </recommendedName>
</protein>
<comment type="function">
    <text evidence="4">Part of the outer membrane protein assembly complex, which is involved in assembly and insertion of beta-barrel proteins into the outer membrane.</text>
</comment>
<keyword evidence="1 4" id="KW-0732">Signal</keyword>
<dbReference type="PANTHER" id="PTHR34512">
    <property type="entry name" value="CELL SURFACE PROTEIN"/>
    <property type="match status" value="1"/>
</dbReference>
<evidence type="ECO:0000256" key="3">
    <source>
        <dbReference type="ARBA" id="ARBA00023237"/>
    </source>
</evidence>
<comment type="subcellular location">
    <subcellularLocation>
        <location evidence="4">Cell outer membrane</location>
        <topology evidence="4">Lipid-anchor</topology>
    </subcellularLocation>
</comment>
<evidence type="ECO:0000256" key="1">
    <source>
        <dbReference type="ARBA" id="ARBA00022729"/>
    </source>
</evidence>
<keyword evidence="4" id="KW-0449">Lipoprotein</keyword>
<keyword evidence="7" id="KW-1185">Reference proteome</keyword>
<comment type="subunit">
    <text evidence="4">Part of the Bam complex.</text>
</comment>
<dbReference type="GO" id="GO:0051205">
    <property type="term" value="P:protein insertion into membrane"/>
    <property type="evidence" value="ECO:0007669"/>
    <property type="project" value="UniProtKB-UniRule"/>
</dbReference>
<sequence>MSSNRPVLRILGIAACVVALGGCATVKGWFGGKSGKEAKPAALVEITPDTKVSQLWSAKLGGSEVRVGARQRPVVVDGRVYAAGSGSTVRALDLQSGQTVWTWTGDKDARFAGGPGVADGIVAVGGLNGEVIALDAATGTEKWKGQVLNEVIAAPAVGGGMVFVRSNDGRVTAFDAVTGEKRWDWRSDMPALTVRGNAGLTLGPGFVFVGTDNGRLVALSAADGNELWGQTIAQPEGRSELDRMNDVDGSPLLEGTTLYVSSYKPQTMAIDAPSGQPIWVAQDHGGVGGVASSGSGRLAVTDAQDVVWALDATTGAALWKQPSYPRRALTAPAIVGNHVVVGDFDGYLHWFSLDDGHMSARVRTSRKPLRAQPVVADGILLVQDTDGGLTAYRAGQ</sequence>
<dbReference type="OrthoDB" id="5173551at2"/>
<dbReference type="AlphaFoldDB" id="A0A1N6XT45"/>
<dbReference type="PROSITE" id="PS51257">
    <property type="entry name" value="PROKAR_LIPOPROTEIN"/>
    <property type="match status" value="1"/>
</dbReference>
<dbReference type="GO" id="GO:0043165">
    <property type="term" value="P:Gram-negative-bacterium-type cell outer membrane assembly"/>
    <property type="evidence" value="ECO:0007669"/>
    <property type="project" value="UniProtKB-UniRule"/>
</dbReference>
<keyword evidence="4" id="KW-0564">Palmitate</keyword>
<evidence type="ECO:0000313" key="7">
    <source>
        <dbReference type="Proteomes" id="UP000241788"/>
    </source>
</evidence>
<dbReference type="PANTHER" id="PTHR34512:SF30">
    <property type="entry name" value="OUTER MEMBRANE PROTEIN ASSEMBLY FACTOR BAMB"/>
    <property type="match status" value="1"/>
</dbReference>
<evidence type="ECO:0000256" key="4">
    <source>
        <dbReference type="HAMAP-Rule" id="MF_00923"/>
    </source>
</evidence>
<dbReference type="SMART" id="SM00564">
    <property type="entry name" value="PQQ"/>
    <property type="match status" value="7"/>
</dbReference>
<dbReference type="Pfam" id="PF13360">
    <property type="entry name" value="PQQ_2"/>
    <property type="match status" value="1"/>
</dbReference>
<keyword evidence="3 4" id="KW-0998">Cell outer membrane</keyword>
<organism evidence="6 7">
    <name type="scientific">Solilutibacter tolerans</name>
    <dbReference type="NCBI Taxonomy" id="1604334"/>
    <lineage>
        <taxon>Bacteria</taxon>
        <taxon>Pseudomonadati</taxon>
        <taxon>Pseudomonadota</taxon>
        <taxon>Gammaproteobacteria</taxon>
        <taxon>Lysobacterales</taxon>
        <taxon>Lysobacteraceae</taxon>
        <taxon>Solilutibacter</taxon>
    </lineage>
</organism>
<dbReference type="InterPro" id="IPR017687">
    <property type="entry name" value="BamB"/>
</dbReference>
<evidence type="ECO:0000259" key="5">
    <source>
        <dbReference type="Pfam" id="PF13360"/>
    </source>
</evidence>
<evidence type="ECO:0000313" key="6">
    <source>
        <dbReference type="EMBL" id="SIR05528.1"/>
    </source>
</evidence>
<keyword evidence="2 4" id="KW-0472">Membrane</keyword>
<dbReference type="InterPro" id="IPR015943">
    <property type="entry name" value="WD40/YVTN_repeat-like_dom_sf"/>
</dbReference>
<accession>A0A1N6XT45</accession>
<proteinExistence type="inferred from homology"/>
<feature type="domain" description="Pyrrolo-quinoline quinone repeat" evidence="5">
    <location>
        <begin position="87"/>
        <end position="292"/>
    </location>
</feature>
<dbReference type="InterPro" id="IPR011047">
    <property type="entry name" value="Quinoprotein_ADH-like_sf"/>
</dbReference>
<dbReference type="EMBL" id="FTLW01000005">
    <property type="protein sequence ID" value="SIR05528.1"/>
    <property type="molecule type" value="Genomic_DNA"/>
</dbReference>
<dbReference type="GO" id="GO:0009279">
    <property type="term" value="C:cell outer membrane"/>
    <property type="evidence" value="ECO:0007669"/>
    <property type="project" value="UniProtKB-SubCell"/>
</dbReference>